<dbReference type="RefSeq" id="XP_047760171.1">
    <property type="nucleotide sequence ID" value="XM_047903383.1"/>
</dbReference>
<keyword evidence="11" id="KW-0660">Purine salvage</keyword>
<dbReference type="InterPro" id="IPR000836">
    <property type="entry name" value="PRTase_dom"/>
</dbReference>
<dbReference type="OMA" id="QAYDLEY"/>
<dbReference type="GO" id="GO:0044209">
    <property type="term" value="P:AMP salvage"/>
    <property type="evidence" value="ECO:0007669"/>
    <property type="project" value="TreeGrafter"/>
</dbReference>
<evidence type="ECO:0000256" key="5">
    <source>
        <dbReference type="ARBA" id="ARBA00008391"/>
    </source>
</evidence>
<feature type="compositionally biased region" description="Polar residues" evidence="12">
    <location>
        <begin position="57"/>
        <end position="76"/>
    </location>
</feature>
<evidence type="ECO:0000256" key="10">
    <source>
        <dbReference type="ARBA" id="ARBA00022679"/>
    </source>
</evidence>
<sequence>MSSDPSTFQSPEHTQVNQDTHTQIADNSYPPATADHPRSDAPDPTTSAPVPKLSQPHGATTSTVHDASQGRQSTTAAAGASELASLKVKITAGLREIPDFPEPGILFVDIMPLFANIDLHKSLIRALELKVVESFKNKVDVIVGLDARGFLFGPSLALAIGASFVPMRKQGKLPGDTVKSTPFTKEYGASKPDVFEMQGDAVKIGDKVVIVDDIIATGGTAVAAGELVRKLGGILLGYVFLMEIEGLKGKGRLEAPSHILLGKEDGSSTERP</sequence>
<keyword evidence="8" id="KW-0963">Cytoplasm</keyword>
<dbReference type="GO" id="GO:0005737">
    <property type="term" value="C:cytoplasm"/>
    <property type="evidence" value="ECO:0007669"/>
    <property type="project" value="UniProtKB-SubCell"/>
</dbReference>
<keyword evidence="10" id="KW-0808">Transferase</keyword>
<dbReference type="InterPro" id="IPR029057">
    <property type="entry name" value="PRTase-like"/>
</dbReference>
<keyword evidence="15" id="KW-1185">Reference proteome</keyword>
<dbReference type="GO" id="GO:0006168">
    <property type="term" value="P:adenine salvage"/>
    <property type="evidence" value="ECO:0007669"/>
    <property type="project" value="InterPro"/>
</dbReference>
<dbReference type="EMBL" id="CP090166">
    <property type="protein sequence ID" value="UJO15805.1"/>
    <property type="molecule type" value="Genomic_DNA"/>
</dbReference>
<dbReference type="FunFam" id="3.40.50.2020:FF:000004">
    <property type="entry name" value="Adenine phosphoribosyltransferase"/>
    <property type="match status" value="1"/>
</dbReference>
<comment type="catalytic activity">
    <reaction evidence="1">
        <text>AMP + diphosphate = 5-phospho-alpha-D-ribose 1-diphosphate + adenine</text>
        <dbReference type="Rhea" id="RHEA:16609"/>
        <dbReference type="ChEBI" id="CHEBI:16708"/>
        <dbReference type="ChEBI" id="CHEBI:33019"/>
        <dbReference type="ChEBI" id="CHEBI:58017"/>
        <dbReference type="ChEBI" id="CHEBI:456215"/>
        <dbReference type="EC" id="2.4.2.7"/>
    </reaction>
</comment>
<evidence type="ECO:0000259" key="13">
    <source>
        <dbReference type="Pfam" id="PF00156"/>
    </source>
</evidence>
<evidence type="ECO:0000256" key="2">
    <source>
        <dbReference type="ARBA" id="ARBA00003968"/>
    </source>
</evidence>
<feature type="domain" description="Phosphoribosyltransferase" evidence="13">
    <location>
        <begin position="122"/>
        <end position="233"/>
    </location>
</feature>
<evidence type="ECO:0000256" key="3">
    <source>
        <dbReference type="ARBA" id="ARBA00004496"/>
    </source>
</evidence>
<dbReference type="Gene3D" id="3.40.50.2020">
    <property type="match status" value="1"/>
</dbReference>
<evidence type="ECO:0000256" key="8">
    <source>
        <dbReference type="ARBA" id="ARBA00022490"/>
    </source>
</evidence>
<keyword evidence="9 14" id="KW-0328">Glycosyltransferase</keyword>
<comment type="function">
    <text evidence="2">Catalyzes a salvage reaction resulting in the formation of AMP, that is energically less costly than de novo synthesis.</text>
</comment>
<evidence type="ECO:0000256" key="1">
    <source>
        <dbReference type="ARBA" id="ARBA00000868"/>
    </source>
</evidence>
<dbReference type="EC" id="2.4.2.7" evidence="7"/>
<feature type="compositionally biased region" description="Polar residues" evidence="12">
    <location>
        <begin position="1"/>
        <end position="26"/>
    </location>
</feature>
<dbReference type="Proteomes" id="UP000756132">
    <property type="component" value="Chromosome 4"/>
</dbReference>
<dbReference type="AlphaFoldDB" id="A0A9Q8LE99"/>
<dbReference type="KEGG" id="ffu:CLAFUR5_04235"/>
<proteinExistence type="inferred from homology"/>
<evidence type="ECO:0000313" key="14">
    <source>
        <dbReference type="EMBL" id="UJO15805.1"/>
    </source>
</evidence>
<dbReference type="Pfam" id="PF00156">
    <property type="entry name" value="Pribosyltran"/>
    <property type="match status" value="1"/>
</dbReference>
<dbReference type="PANTHER" id="PTHR32315">
    <property type="entry name" value="ADENINE PHOSPHORIBOSYLTRANSFERASE"/>
    <property type="match status" value="1"/>
</dbReference>
<evidence type="ECO:0000256" key="11">
    <source>
        <dbReference type="ARBA" id="ARBA00022726"/>
    </source>
</evidence>
<dbReference type="GO" id="GO:0006166">
    <property type="term" value="P:purine ribonucleoside salvage"/>
    <property type="evidence" value="ECO:0007669"/>
    <property type="project" value="UniProtKB-KW"/>
</dbReference>
<evidence type="ECO:0000256" key="12">
    <source>
        <dbReference type="SAM" id="MobiDB-lite"/>
    </source>
</evidence>
<dbReference type="HAMAP" id="MF_00004">
    <property type="entry name" value="Aden_phosphoribosyltr"/>
    <property type="match status" value="1"/>
</dbReference>
<dbReference type="GO" id="GO:0002055">
    <property type="term" value="F:adenine binding"/>
    <property type="evidence" value="ECO:0007669"/>
    <property type="project" value="TreeGrafter"/>
</dbReference>
<comment type="subunit">
    <text evidence="6">Homodimer.</text>
</comment>
<comment type="subcellular location">
    <subcellularLocation>
        <location evidence="3">Cytoplasm</location>
    </subcellularLocation>
</comment>
<dbReference type="InterPro" id="IPR005764">
    <property type="entry name" value="Ade_phspho_trans"/>
</dbReference>
<evidence type="ECO:0000256" key="4">
    <source>
        <dbReference type="ARBA" id="ARBA00004659"/>
    </source>
</evidence>
<evidence type="ECO:0000313" key="15">
    <source>
        <dbReference type="Proteomes" id="UP000756132"/>
    </source>
</evidence>
<evidence type="ECO:0000256" key="9">
    <source>
        <dbReference type="ARBA" id="ARBA00022676"/>
    </source>
</evidence>
<comment type="pathway">
    <text evidence="4">Purine metabolism; AMP biosynthesis via salvage pathway; AMP from adenine: step 1/1.</text>
</comment>
<dbReference type="OrthoDB" id="363185at2759"/>
<dbReference type="NCBIfam" id="NF002636">
    <property type="entry name" value="PRK02304.1-5"/>
    <property type="match status" value="1"/>
</dbReference>
<reference evidence="14" key="1">
    <citation type="submission" date="2021-12" db="EMBL/GenBank/DDBJ databases">
        <authorList>
            <person name="Zaccaron A."/>
            <person name="Stergiopoulos I."/>
        </authorList>
    </citation>
    <scope>NUCLEOTIDE SEQUENCE</scope>
    <source>
        <strain evidence="14">Race5_Kim</strain>
    </source>
</reference>
<dbReference type="SUPFAM" id="SSF53271">
    <property type="entry name" value="PRTase-like"/>
    <property type="match status" value="1"/>
</dbReference>
<dbReference type="GO" id="GO:0016208">
    <property type="term" value="F:AMP binding"/>
    <property type="evidence" value="ECO:0007669"/>
    <property type="project" value="TreeGrafter"/>
</dbReference>
<comment type="similarity">
    <text evidence="5">Belongs to the purine/pyrimidine phosphoribosyltransferase family.</text>
</comment>
<dbReference type="CDD" id="cd06223">
    <property type="entry name" value="PRTases_typeI"/>
    <property type="match status" value="1"/>
</dbReference>
<dbReference type="GO" id="GO:0003999">
    <property type="term" value="F:adenine phosphoribosyltransferase activity"/>
    <property type="evidence" value="ECO:0007669"/>
    <property type="project" value="UniProtKB-EC"/>
</dbReference>
<feature type="region of interest" description="Disordered" evidence="12">
    <location>
        <begin position="1"/>
        <end position="78"/>
    </location>
</feature>
<name>A0A9Q8LE99_PASFU</name>
<dbReference type="GeneID" id="71984113"/>
<reference evidence="14" key="2">
    <citation type="journal article" date="2022" name="Microb. Genom.">
        <title>A chromosome-scale genome assembly of the tomato pathogen Cladosporium fulvum reveals a compartmentalized genome architecture and the presence of a dispensable chromosome.</title>
        <authorList>
            <person name="Zaccaron A.Z."/>
            <person name="Chen L.H."/>
            <person name="Samaras A."/>
            <person name="Stergiopoulos I."/>
        </authorList>
    </citation>
    <scope>NUCLEOTIDE SEQUENCE</scope>
    <source>
        <strain evidence="14">Race5_Kim</strain>
    </source>
</reference>
<evidence type="ECO:0000256" key="6">
    <source>
        <dbReference type="ARBA" id="ARBA00011738"/>
    </source>
</evidence>
<gene>
    <name evidence="14" type="ORF">CLAFUR5_04235</name>
</gene>
<organism evidence="14 15">
    <name type="scientific">Passalora fulva</name>
    <name type="common">Tomato leaf mold</name>
    <name type="synonym">Cladosporium fulvum</name>
    <dbReference type="NCBI Taxonomy" id="5499"/>
    <lineage>
        <taxon>Eukaryota</taxon>
        <taxon>Fungi</taxon>
        <taxon>Dikarya</taxon>
        <taxon>Ascomycota</taxon>
        <taxon>Pezizomycotina</taxon>
        <taxon>Dothideomycetes</taxon>
        <taxon>Dothideomycetidae</taxon>
        <taxon>Mycosphaerellales</taxon>
        <taxon>Mycosphaerellaceae</taxon>
        <taxon>Fulvia</taxon>
    </lineage>
</organism>
<dbReference type="PANTHER" id="PTHR32315:SF3">
    <property type="entry name" value="ADENINE PHOSPHORIBOSYLTRANSFERASE"/>
    <property type="match status" value="1"/>
</dbReference>
<protein>
    <recommendedName>
        <fullName evidence="7">adenine phosphoribosyltransferase</fullName>
        <ecNumber evidence="7">2.4.2.7</ecNumber>
    </recommendedName>
</protein>
<dbReference type="InterPro" id="IPR050054">
    <property type="entry name" value="UPRTase/APRTase"/>
</dbReference>
<evidence type="ECO:0000256" key="7">
    <source>
        <dbReference type="ARBA" id="ARBA00011893"/>
    </source>
</evidence>
<accession>A0A9Q8LE99</accession>